<evidence type="ECO:0000259" key="2">
    <source>
        <dbReference type="Pfam" id="PF08268"/>
    </source>
</evidence>
<feature type="transmembrane region" description="Helical" evidence="1">
    <location>
        <begin position="420"/>
        <end position="441"/>
    </location>
</feature>
<keyword evidence="1" id="KW-0812">Transmembrane</keyword>
<dbReference type="InterPro" id="IPR013187">
    <property type="entry name" value="F-box-assoc_dom_typ3"/>
</dbReference>
<keyword evidence="1" id="KW-1133">Transmembrane helix</keyword>
<dbReference type="NCBIfam" id="TIGR01640">
    <property type="entry name" value="F_box_assoc_1"/>
    <property type="match status" value="1"/>
</dbReference>
<feature type="domain" description="F-box associated beta-propeller type 3" evidence="2">
    <location>
        <begin position="26"/>
        <end position="327"/>
    </location>
</feature>
<reference evidence="4" key="2">
    <citation type="submission" date="2025-08" db="UniProtKB">
        <authorList>
            <consortium name="RefSeq"/>
        </authorList>
    </citation>
    <scope>IDENTIFICATION</scope>
    <source>
        <tissue evidence="4">Leaf</tissue>
    </source>
</reference>
<dbReference type="Proteomes" id="UP000694864">
    <property type="component" value="Chromosome 3"/>
</dbReference>
<name>A0ABM0YG96_CAMSA</name>
<evidence type="ECO:0000313" key="3">
    <source>
        <dbReference type="Proteomes" id="UP000694864"/>
    </source>
</evidence>
<evidence type="ECO:0000256" key="1">
    <source>
        <dbReference type="SAM" id="Phobius"/>
    </source>
</evidence>
<protein>
    <submittedName>
        <fullName evidence="4">F-box protein At1g33020</fullName>
    </submittedName>
</protein>
<organism evidence="3 4">
    <name type="scientific">Camelina sativa</name>
    <name type="common">False flax</name>
    <name type="synonym">Myagrum sativum</name>
    <dbReference type="NCBI Taxonomy" id="90675"/>
    <lineage>
        <taxon>Eukaryota</taxon>
        <taxon>Viridiplantae</taxon>
        <taxon>Streptophyta</taxon>
        <taxon>Embryophyta</taxon>
        <taxon>Tracheophyta</taxon>
        <taxon>Spermatophyta</taxon>
        <taxon>Magnoliopsida</taxon>
        <taxon>eudicotyledons</taxon>
        <taxon>Gunneridae</taxon>
        <taxon>Pentapetalae</taxon>
        <taxon>rosids</taxon>
        <taxon>malvids</taxon>
        <taxon>Brassicales</taxon>
        <taxon>Brassicaceae</taxon>
        <taxon>Camelineae</taxon>
        <taxon>Camelina</taxon>
    </lineage>
</organism>
<dbReference type="PANTHER" id="PTHR31111:SF130">
    <property type="entry name" value="F-BOX ASSOCIATED UBIQUITINATION EFFECTOR FAMILY PROTEIN"/>
    <property type="match status" value="1"/>
</dbReference>
<gene>
    <name evidence="4" type="primary">LOC104777822</name>
</gene>
<reference evidence="3" key="1">
    <citation type="journal article" date="2014" name="Nat. Commun.">
        <title>The emerging biofuel crop Camelina sativa retains a highly undifferentiated hexaploid genome structure.</title>
        <authorList>
            <person name="Kagale S."/>
            <person name="Koh C."/>
            <person name="Nixon J."/>
            <person name="Bollina V."/>
            <person name="Clarke W.E."/>
            <person name="Tuteja R."/>
            <person name="Spillane C."/>
            <person name="Robinson S.J."/>
            <person name="Links M.G."/>
            <person name="Clarke C."/>
            <person name="Higgins E.E."/>
            <person name="Huebert T."/>
            <person name="Sharpe A.G."/>
            <person name="Parkin I.A."/>
        </authorList>
    </citation>
    <scope>NUCLEOTIDE SEQUENCE [LARGE SCALE GENOMIC DNA]</scope>
    <source>
        <strain evidence="3">cv. DH55</strain>
    </source>
</reference>
<dbReference type="Pfam" id="PF08268">
    <property type="entry name" value="FBA_3"/>
    <property type="match status" value="1"/>
</dbReference>
<dbReference type="PANTHER" id="PTHR31111">
    <property type="entry name" value="BNAA05G37150D PROTEIN-RELATED"/>
    <property type="match status" value="1"/>
</dbReference>
<keyword evidence="3" id="KW-1185">Reference proteome</keyword>
<sequence>MLRRPYFSKLFLTRSSVRPRLLFAVAVAVKRGSKLLFFSSPQPQNSYERSSLVVRAELHSTFSENTSVRYSCRYSSGLIHFSRGRSNEVICNPITGQYTILPELKTCGPIRRCFLGFDPIDMQHKVLLADSTDYYETVHYVMTLGTQNMTWRKIQCPFSYTVGYEGICINGVYYYLVKRSDDYATPGIVCFDVRSEKFKFIENVFCYGKQLMNYKGKLAAISLWYRESGGRLDLELRTWVLEDVEKQEWSESFYSLWSSNLPNSYTFSVVGVTATGEIVLSKKNTSKRFHVLYFNPQRNTLQHVGVHCNHEAMENSNTVLYTFVDHVEDLKLNNLLTTTCAATSISPPEQNCKPTSSISTSYREKDHEVMMIVADHPQQDPGSFESINKFEALRLLDDDEFTGIKTCECDTSHLQVSCKLLSLCCLVSLFFLVIYICLNFVTRILGIN</sequence>
<dbReference type="RefSeq" id="XP_010500449.1">
    <property type="nucleotide sequence ID" value="XM_010502147.2"/>
</dbReference>
<evidence type="ECO:0000313" key="4">
    <source>
        <dbReference type="RefSeq" id="XP_010500449.1"/>
    </source>
</evidence>
<dbReference type="InterPro" id="IPR017451">
    <property type="entry name" value="F-box-assoc_interact_dom"/>
</dbReference>
<proteinExistence type="predicted"/>
<accession>A0ABM0YG96</accession>
<dbReference type="GeneID" id="104777822"/>
<keyword evidence="1" id="KW-0472">Membrane</keyword>